<protein>
    <recommendedName>
        <fullName evidence="4">Secreted protein</fullName>
    </recommendedName>
</protein>
<feature type="chain" id="PRO_5046100443" description="Secreted protein" evidence="1">
    <location>
        <begin position="24"/>
        <end position="88"/>
    </location>
</feature>
<dbReference type="EMBL" id="OW152822">
    <property type="protein sequence ID" value="CAH2037314.1"/>
    <property type="molecule type" value="Genomic_DNA"/>
</dbReference>
<sequence length="88" mass="9867">MCLHVRLLCGALWWPLLTRCARAARTYDDGYDQVCPLGPLLVPRLQPTCASSSFTPPPFWQHPTGKRPRALPFLLAALLYAVLFGCRL</sequence>
<evidence type="ECO:0000313" key="2">
    <source>
        <dbReference type="EMBL" id="CAH2037314.1"/>
    </source>
</evidence>
<proteinExistence type="predicted"/>
<feature type="non-terminal residue" evidence="2">
    <location>
        <position position="88"/>
    </location>
</feature>
<evidence type="ECO:0000313" key="3">
    <source>
        <dbReference type="Proteomes" id="UP000837857"/>
    </source>
</evidence>
<accession>A0ABN8HQH1</accession>
<evidence type="ECO:0008006" key="4">
    <source>
        <dbReference type="Google" id="ProtNLM"/>
    </source>
</evidence>
<keyword evidence="3" id="KW-1185">Reference proteome</keyword>
<organism evidence="2 3">
    <name type="scientific">Iphiclides podalirius</name>
    <name type="common">scarce swallowtail</name>
    <dbReference type="NCBI Taxonomy" id="110791"/>
    <lineage>
        <taxon>Eukaryota</taxon>
        <taxon>Metazoa</taxon>
        <taxon>Ecdysozoa</taxon>
        <taxon>Arthropoda</taxon>
        <taxon>Hexapoda</taxon>
        <taxon>Insecta</taxon>
        <taxon>Pterygota</taxon>
        <taxon>Neoptera</taxon>
        <taxon>Endopterygota</taxon>
        <taxon>Lepidoptera</taxon>
        <taxon>Glossata</taxon>
        <taxon>Ditrysia</taxon>
        <taxon>Papilionoidea</taxon>
        <taxon>Papilionidae</taxon>
        <taxon>Papilioninae</taxon>
        <taxon>Iphiclides</taxon>
    </lineage>
</organism>
<keyword evidence="1" id="KW-0732">Signal</keyword>
<evidence type="ECO:0000256" key="1">
    <source>
        <dbReference type="SAM" id="SignalP"/>
    </source>
</evidence>
<gene>
    <name evidence="2" type="ORF">IPOD504_LOCUS1115</name>
</gene>
<dbReference type="Proteomes" id="UP000837857">
    <property type="component" value="Chromosome 10"/>
</dbReference>
<reference evidence="2" key="1">
    <citation type="submission" date="2022-03" db="EMBL/GenBank/DDBJ databases">
        <authorList>
            <person name="Martin H S."/>
        </authorList>
    </citation>
    <scope>NUCLEOTIDE SEQUENCE</scope>
</reference>
<feature type="signal peptide" evidence="1">
    <location>
        <begin position="1"/>
        <end position="23"/>
    </location>
</feature>
<name>A0ABN8HQH1_9NEOP</name>